<organism evidence="4">
    <name type="scientific">Mesocestoides corti</name>
    <name type="common">Flatworm</name>
    <dbReference type="NCBI Taxonomy" id="53468"/>
    <lineage>
        <taxon>Eukaryota</taxon>
        <taxon>Metazoa</taxon>
        <taxon>Spiralia</taxon>
        <taxon>Lophotrochozoa</taxon>
        <taxon>Platyhelminthes</taxon>
        <taxon>Cestoda</taxon>
        <taxon>Eucestoda</taxon>
        <taxon>Cyclophyllidea</taxon>
        <taxon>Mesocestoididae</taxon>
        <taxon>Mesocestoides</taxon>
    </lineage>
</organism>
<sequence length="280" mass="29622">MHSFNNGMPFQTGYLSGYYAPEGYQIHPHHLPCHLQQQFQLATEPRQVAGSQSAASGGSTSASSKMCSPHLLTHHQTRTVCVPVQQMGAKHGGPGSSLGSSGSCGQSMIASHPPMIGGLHGYMTGETVSSNESANSASSNYPPSVHHQIKLGHSAVKSMSNSSGSHCSSRAFPGLNPASMYHSPEPLHIAPQPCLANSHFEQRSSIGDNMTYSEVNSLTDVRDADNEEETDFDDSRSCSVYGQASSIGKLSFSHSSAHSHQRVAKASVHSPSPESPKPIA</sequence>
<dbReference type="WBParaSite" id="MCOS_0000165601-mRNA-1">
    <property type="protein sequence ID" value="MCOS_0000165601-mRNA-1"/>
    <property type="gene ID" value="MCOS_0000165601"/>
</dbReference>
<feature type="region of interest" description="Disordered" evidence="1">
    <location>
        <begin position="44"/>
        <end position="66"/>
    </location>
</feature>
<keyword evidence="3" id="KW-1185">Reference proteome</keyword>
<protein>
    <submittedName>
        <fullName evidence="4">Distal-less homeobox protein 5a</fullName>
    </submittedName>
</protein>
<dbReference type="OrthoDB" id="6280290at2759"/>
<accession>A0A158QSX9</accession>
<feature type="compositionally biased region" description="Low complexity" evidence="1">
    <location>
        <begin position="129"/>
        <end position="140"/>
    </location>
</feature>
<dbReference type="AlphaFoldDB" id="A0A158QSX9"/>
<feature type="region of interest" description="Disordered" evidence="1">
    <location>
        <begin position="124"/>
        <end position="146"/>
    </location>
</feature>
<reference evidence="4" key="1">
    <citation type="submission" date="2016-04" db="UniProtKB">
        <authorList>
            <consortium name="WormBaseParasite"/>
        </authorList>
    </citation>
    <scope>IDENTIFICATION</scope>
</reference>
<name>A0A158QSX9_MESCO</name>
<evidence type="ECO:0000256" key="1">
    <source>
        <dbReference type="SAM" id="MobiDB-lite"/>
    </source>
</evidence>
<dbReference type="EMBL" id="UXSR01000221">
    <property type="protein sequence ID" value="VDD75654.1"/>
    <property type="molecule type" value="Genomic_DNA"/>
</dbReference>
<proteinExistence type="predicted"/>
<reference evidence="2 3" key="2">
    <citation type="submission" date="2018-10" db="EMBL/GenBank/DDBJ databases">
        <authorList>
            <consortium name="Pathogen Informatics"/>
        </authorList>
    </citation>
    <scope>NUCLEOTIDE SEQUENCE [LARGE SCALE GENOMIC DNA]</scope>
</reference>
<feature type="region of interest" description="Disordered" evidence="1">
    <location>
        <begin position="252"/>
        <end position="280"/>
    </location>
</feature>
<feature type="compositionally biased region" description="Low complexity" evidence="1">
    <location>
        <begin position="49"/>
        <end position="64"/>
    </location>
</feature>
<evidence type="ECO:0000313" key="2">
    <source>
        <dbReference type="EMBL" id="VDD75654.1"/>
    </source>
</evidence>
<gene>
    <name evidence="2" type="ORF">MCOS_LOCUS1657</name>
</gene>
<dbReference type="Proteomes" id="UP000267029">
    <property type="component" value="Unassembled WGS sequence"/>
</dbReference>
<evidence type="ECO:0000313" key="3">
    <source>
        <dbReference type="Proteomes" id="UP000267029"/>
    </source>
</evidence>
<evidence type="ECO:0000313" key="4">
    <source>
        <dbReference type="WBParaSite" id="MCOS_0000165601-mRNA-1"/>
    </source>
</evidence>